<reference evidence="1" key="1">
    <citation type="submission" date="2023-03" db="EMBL/GenBank/DDBJ databases">
        <title>Massive genome expansion in bonnet fungi (Mycena s.s.) driven by repeated elements and novel gene families across ecological guilds.</title>
        <authorList>
            <consortium name="Lawrence Berkeley National Laboratory"/>
            <person name="Harder C.B."/>
            <person name="Miyauchi S."/>
            <person name="Viragh M."/>
            <person name="Kuo A."/>
            <person name="Thoen E."/>
            <person name="Andreopoulos B."/>
            <person name="Lu D."/>
            <person name="Skrede I."/>
            <person name="Drula E."/>
            <person name="Henrissat B."/>
            <person name="Morin E."/>
            <person name="Kohler A."/>
            <person name="Barry K."/>
            <person name="LaButti K."/>
            <person name="Morin E."/>
            <person name="Salamov A."/>
            <person name="Lipzen A."/>
            <person name="Mereny Z."/>
            <person name="Hegedus B."/>
            <person name="Baldrian P."/>
            <person name="Stursova M."/>
            <person name="Weitz H."/>
            <person name="Taylor A."/>
            <person name="Grigoriev I.V."/>
            <person name="Nagy L.G."/>
            <person name="Martin F."/>
            <person name="Kauserud H."/>
        </authorList>
    </citation>
    <scope>NUCLEOTIDE SEQUENCE</scope>
    <source>
        <strain evidence="1">CBHHK067</strain>
    </source>
</reference>
<comment type="caution">
    <text evidence="1">The sequence shown here is derived from an EMBL/GenBank/DDBJ whole genome shotgun (WGS) entry which is preliminary data.</text>
</comment>
<keyword evidence="2" id="KW-1185">Reference proteome</keyword>
<organism evidence="1 2">
    <name type="scientific">Mycena rosella</name>
    <name type="common">Pink bonnet</name>
    <name type="synonym">Agaricus rosellus</name>
    <dbReference type="NCBI Taxonomy" id="1033263"/>
    <lineage>
        <taxon>Eukaryota</taxon>
        <taxon>Fungi</taxon>
        <taxon>Dikarya</taxon>
        <taxon>Basidiomycota</taxon>
        <taxon>Agaricomycotina</taxon>
        <taxon>Agaricomycetes</taxon>
        <taxon>Agaricomycetidae</taxon>
        <taxon>Agaricales</taxon>
        <taxon>Marasmiineae</taxon>
        <taxon>Mycenaceae</taxon>
        <taxon>Mycena</taxon>
    </lineage>
</organism>
<proteinExistence type="predicted"/>
<evidence type="ECO:0000313" key="1">
    <source>
        <dbReference type="EMBL" id="KAJ7693230.1"/>
    </source>
</evidence>
<dbReference type="AlphaFoldDB" id="A0AAD7DK44"/>
<dbReference type="Proteomes" id="UP001221757">
    <property type="component" value="Unassembled WGS sequence"/>
</dbReference>
<accession>A0AAD7DK44</accession>
<gene>
    <name evidence="1" type="ORF">B0H17DRAFT_1132694</name>
</gene>
<name>A0AAD7DK44_MYCRO</name>
<evidence type="ECO:0000313" key="2">
    <source>
        <dbReference type="Proteomes" id="UP001221757"/>
    </source>
</evidence>
<protein>
    <submittedName>
        <fullName evidence="1">Uncharacterized protein</fullName>
    </submittedName>
</protein>
<dbReference type="EMBL" id="JARKIE010000047">
    <property type="protein sequence ID" value="KAJ7693230.1"/>
    <property type="molecule type" value="Genomic_DNA"/>
</dbReference>
<sequence>MDRVHGGLKKRRRRIPRKYLDITEEVSPPSAYQDILQKIWGKNKTQSLQIGQELVEKRPCALLGVKKKLFPPFGSGSNSQQFLIAASVCVAIGHSNRTRYLQNLAAAYDDRYRKLDHLEDIEKALQYSFEALDRAPEGHSDRAICLQNVGRNIIDRYKKLKRPEDLELIPQYFLESAKMRTGNPALAWRNLFRWASFSASYQPEHCVAAFNGMFNLLPELLWIGQMISVRQDAIHQLDIPDKTATATKTCIIFQKLRAAVEIMEQELGTLYQQMLQLKMPVDDLPREQAQKFRNYSMQLYRQGSDPTMNLVNERNTLIEAIRKQKGFEFFLLPKPYDVLRHTAQGGPVILLNSHEECCDGIIILNSTAEPVHVSFYEYLCNHL</sequence>